<evidence type="ECO:0000313" key="9">
    <source>
        <dbReference type="EMBL" id="MFD2409683.1"/>
    </source>
</evidence>
<evidence type="ECO:0000313" key="10">
    <source>
        <dbReference type="Proteomes" id="UP001597448"/>
    </source>
</evidence>
<accession>A0ABW5F3P0</accession>
<feature type="transmembrane region" description="Helical" evidence="8">
    <location>
        <begin position="148"/>
        <end position="168"/>
    </location>
</feature>
<keyword evidence="7 8" id="KW-0472">Membrane</keyword>
<comment type="caution">
    <text evidence="9">The sequence shown here is derived from an EMBL/GenBank/DDBJ whole genome shotgun (WGS) entry which is preliminary data.</text>
</comment>
<dbReference type="PANTHER" id="PTHR34975:SF2">
    <property type="entry name" value="SPORE GERMINATION PROTEIN A2"/>
    <property type="match status" value="1"/>
</dbReference>
<dbReference type="PANTHER" id="PTHR34975">
    <property type="entry name" value="SPORE GERMINATION PROTEIN A2"/>
    <property type="match status" value="1"/>
</dbReference>
<evidence type="ECO:0000256" key="6">
    <source>
        <dbReference type="ARBA" id="ARBA00022989"/>
    </source>
</evidence>
<feature type="transmembrane region" description="Helical" evidence="8">
    <location>
        <begin position="308"/>
        <end position="331"/>
    </location>
</feature>
<keyword evidence="6 8" id="KW-1133">Transmembrane helix</keyword>
<dbReference type="RefSeq" id="WP_209989496.1">
    <property type="nucleotide sequence ID" value="NZ_JBHSVQ010000001.1"/>
</dbReference>
<organism evidence="9 10">
    <name type="scientific">Paenibacillus rhizoplanae</name>
    <dbReference type="NCBI Taxonomy" id="1917181"/>
    <lineage>
        <taxon>Bacteria</taxon>
        <taxon>Bacillati</taxon>
        <taxon>Bacillota</taxon>
        <taxon>Bacilli</taxon>
        <taxon>Bacillales</taxon>
        <taxon>Paenibacillaceae</taxon>
        <taxon>Paenibacillus</taxon>
    </lineage>
</organism>
<dbReference type="NCBIfam" id="TIGR00912">
    <property type="entry name" value="2A0309"/>
    <property type="match status" value="1"/>
</dbReference>
<comment type="similarity">
    <text evidence="2">Belongs to the amino acid-polyamine-organocation (APC) superfamily. Spore germination protein (SGP) (TC 2.A.3.9) family.</text>
</comment>
<gene>
    <name evidence="9" type="ORF">ACFSX3_07365</name>
</gene>
<feature type="transmembrane region" description="Helical" evidence="8">
    <location>
        <begin position="188"/>
        <end position="208"/>
    </location>
</feature>
<keyword evidence="10" id="KW-1185">Reference proteome</keyword>
<evidence type="ECO:0000256" key="8">
    <source>
        <dbReference type="SAM" id="Phobius"/>
    </source>
</evidence>
<keyword evidence="5 8" id="KW-0812">Transmembrane</keyword>
<keyword evidence="4" id="KW-0309">Germination</keyword>
<evidence type="ECO:0000256" key="5">
    <source>
        <dbReference type="ARBA" id="ARBA00022692"/>
    </source>
</evidence>
<dbReference type="EMBL" id="JBHUKY010000018">
    <property type="protein sequence ID" value="MFD2409683.1"/>
    <property type="molecule type" value="Genomic_DNA"/>
</dbReference>
<evidence type="ECO:0000256" key="7">
    <source>
        <dbReference type="ARBA" id="ARBA00023136"/>
    </source>
</evidence>
<dbReference type="InterPro" id="IPR004761">
    <property type="entry name" value="Spore_GerAB"/>
</dbReference>
<name>A0ABW5F3P0_9BACL</name>
<sequence>MSIEKERISTAQLVILGLFTFIGDMALVYPAAMTSEAHQDAWIAALISIPPGIALVFLFVVVANISPDQNIIEISQQVLGKWIGSAVGGYYLFFFIIAASTYIREIEDFMCTQIYEGTPGGVIRFMSIVLLVYGLRLGLETVGRAAQVFFPLFALFLVALMVLLFPQVQLDRVYPMMTTPLPDMLHTIMIGVFYPFGEICVFFMVYPYTRKNSKINRDIFIALCLGAAGLNLILFLSLTVLGVYFSEHNFYAAYVLAQKINIANFLQRLEALMATAWIITTYFKTALYFYAFVLGTAQIFKLKSHRPLIFPVAFLIYGLSQLISKDIIFYVKEIPPFWVDWNLTLSLGLPLLILVVYKVRQRAAASQANP</sequence>
<evidence type="ECO:0000256" key="3">
    <source>
        <dbReference type="ARBA" id="ARBA00022448"/>
    </source>
</evidence>
<feature type="transmembrane region" description="Helical" evidence="8">
    <location>
        <begin position="12"/>
        <end position="29"/>
    </location>
</feature>
<feature type="transmembrane region" description="Helical" evidence="8">
    <location>
        <begin position="337"/>
        <end position="357"/>
    </location>
</feature>
<feature type="transmembrane region" description="Helical" evidence="8">
    <location>
        <begin position="220"/>
        <end position="245"/>
    </location>
</feature>
<evidence type="ECO:0000256" key="4">
    <source>
        <dbReference type="ARBA" id="ARBA00022544"/>
    </source>
</evidence>
<proteinExistence type="inferred from homology"/>
<feature type="transmembrane region" description="Helical" evidence="8">
    <location>
        <begin position="41"/>
        <end position="62"/>
    </location>
</feature>
<evidence type="ECO:0000256" key="2">
    <source>
        <dbReference type="ARBA" id="ARBA00007998"/>
    </source>
</evidence>
<keyword evidence="3" id="KW-0813">Transport</keyword>
<feature type="transmembrane region" description="Helical" evidence="8">
    <location>
        <begin position="274"/>
        <end position="296"/>
    </location>
</feature>
<protein>
    <submittedName>
        <fullName evidence="9">Endospore germination permease</fullName>
    </submittedName>
</protein>
<comment type="subcellular location">
    <subcellularLocation>
        <location evidence="1">Membrane</location>
        <topology evidence="1">Multi-pass membrane protein</topology>
    </subcellularLocation>
</comment>
<feature type="transmembrane region" description="Helical" evidence="8">
    <location>
        <begin position="122"/>
        <end position="139"/>
    </location>
</feature>
<evidence type="ECO:0000256" key="1">
    <source>
        <dbReference type="ARBA" id="ARBA00004141"/>
    </source>
</evidence>
<dbReference type="Pfam" id="PF03845">
    <property type="entry name" value="Spore_permease"/>
    <property type="match status" value="1"/>
</dbReference>
<dbReference type="Proteomes" id="UP001597448">
    <property type="component" value="Unassembled WGS sequence"/>
</dbReference>
<reference evidence="10" key="1">
    <citation type="journal article" date="2019" name="Int. J. Syst. Evol. Microbiol.">
        <title>The Global Catalogue of Microorganisms (GCM) 10K type strain sequencing project: providing services to taxonomists for standard genome sequencing and annotation.</title>
        <authorList>
            <consortium name="The Broad Institute Genomics Platform"/>
            <consortium name="The Broad Institute Genome Sequencing Center for Infectious Disease"/>
            <person name="Wu L."/>
            <person name="Ma J."/>
        </authorList>
    </citation>
    <scope>NUCLEOTIDE SEQUENCE [LARGE SCALE GENOMIC DNA]</scope>
    <source>
        <strain evidence="10">CCM 8725</strain>
    </source>
</reference>
<feature type="transmembrane region" description="Helical" evidence="8">
    <location>
        <begin position="82"/>
        <end position="102"/>
    </location>
</feature>